<sequence length="197" mass="22009">MAEPKLRAETYQEYAQRLLNMADSLPGGLSAEANARHAMHTFIKRAYFKYADELKSFVERLPASSSAEARLHRLVDHLAYMADSDGRLPPKGLNNSKPRDSTSFKRVKHEEGQQDTKQAQATTQIVEHKHKAAHHAQSRRTSKSRRYEQPGDGRDIVRCFNCRQSQSGHIARDCPERGGAAKRPQGSAAAALKEDSA</sequence>
<feature type="compositionally biased region" description="Low complexity" evidence="1">
    <location>
        <begin position="115"/>
        <end position="124"/>
    </location>
</feature>
<feature type="compositionally biased region" description="Basic residues" evidence="1">
    <location>
        <begin position="128"/>
        <end position="144"/>
    </location>
</feature>
<evidence type="ECO:0000259" key="2">
    <source>
        <dbReference type="SMART" id="SM00343"/>
    </source>
</evidence>
<name>A0A6A4E1Q4_9STRA</name>
<evidence type="ECO:0000313" key="6">
    <source>
        <dbReference type="Proteomes" id="UP000434957"/>
    </source>
</evidence>
<proteinExistence type="predicted"/>
<dbReference type="InterPro" id="IPR001878">
    <property type="entry name" value="Znf_CCHC"/>
</dbReference>
<dbReference type="SUPFAM" id="SSF57756">
    <property type="entry name" value="Retrovirus zinc finger-like domains"/>
    <property type="match status" value="1"/>
</dbReference>
<keyword evidence="6" id="KW-1185">Reference proteome</keyword>
<evidence type="ECO:0000313" key="3">
    <source>
        <dbReference type="EMBL" id="KAE9018485.1"/>
    </source>
</evidence>
<evidence type="ECO:0000313" key="4">
    <source>
        <dbReference type="EMBL" id="KAE9318149.1"/>
    </source>
</evidence>
<feature type="domain" description="CCHC-type" evidence="2">
    <location>
        <begin position="158"/>
        <end position="176"/>
    </location>
</feature>
<protein>
    <recommendedName>
        <fullName evidence="2">CCHC-type domain-containing protein</fullName>
    </recommendedName>
</protein>
<dbReference type="Proteomes" id="UP000429607">
    <property type="component" value="Unassembled WGS sequence"/>
</dbReference>
<feature type="region of interest" description="Disordered" evidence="1">
    <location>
        <begin position="83"/>
        <end position="197"/>
    </location>
</feature>
<evidence type="ECO:0000256" key="1">
    <source>
        <dbReference type="SAM" id="MobiDB-lite"/>
    </source>
</evidence>
<reference evidence="4 6" key="1">
    <citation type="submission" date="2018-08" db="EMBL/GenBank/DDBJ databases">
        <title>Genomic investigation of the strawberry pathogen Phytophthora fragariae indicates pathogenicity is determined by transcriptional variation in three key races.</title>
        <authorList>
            <person name="Adams T.M."/>
            <person name="Armitage A.D."/>
            <person name="Sobczyk M.K."/>
            <person name="Bates H.J."/>
            <person name="Dunwell J.M."/>
            <person name="Nellist C.F."/>
            <person name="Harrison R.J."/>
        </authorList>
    </citation>
    <scope>NUCLEOTIDE SEQUENCE [LARGE SCALE GENOMIC DNA]</scope>
    <source>
        <strain evidence="3 5">SCRP249</strain>
        <strain evidence="4 6">SCRP333</strain>
    </source>
</reference>
<dbReference type="GO" id="GO:0003676">
    <property type="term" value="F:nucleic acid binding"/>
    <property type="evidence" value="ECO:0007669"/>
    <property type="project" value="InterPro"/>
</dbReference>
<feature type="compositionally biased region" description="Basic and acidic residues" evidence="1">
    <location>
        <begin position="97"/>
        <end position="114"/>
    </location>
</feature>
<gene>
    <name evidence="3" type="ORF">PR001_g14119</name>
    <name evidence="4" type="ORF">PR003_g18304</name>
</gene>
<dbReference type="GO" id="GO:0008270">
    <property type="term" value="F:zinc ion binding"/>
    <property type="evidence" value="ECO:0007669"/>
    <property type="project" value="InterPro"/>
</dbReference>
<dbReference type="EMBL" id="QXFT01001457">
    <property type="protein sequence ID" value="KAE9318149.1"/>
    <property type="molecule type" value="Genomic_DNA"/>
</dbReference>
<evidence type="ECO:0000313" key="5">
    <source>
        <dbReference type="Proteomes" id="UP000429607"/>
    </source>
</evidence>
<organism evidence="4 6">
    <name type="scientific">Phytophthora rubi</name>
    <dbReference type="NCBI Taxonomy" id="129364"/>
    <lineage>
        <taxon>Eukaryota</taxon>
        <taxon>Sar</taxon>
        <taxon>Stramenopiles</taxon>
        <taxon>Oomycota</taxon>
        <taxon>Peronosporomycetes</taxon>
        <taxon>Peronosporales</taxon>
        <taxon>Peronosporaceae</taxon>
        <taxon>Phytophthora</taxon>
    </lineage>
</organism>
<comment type="caution">
    <text evidence="4">The sequence shown here is derived from an EMBL/GenBank/DDBJ whole genome shotgun (WGS) entry which is preliminary data.</text>
</comment>
<dbReference type="Gene3D" id="4.10.60.10">
    <property type="entry name" value="Zinc finger, CCHC-type"/>
    <property type="match status" value="1"/>
</dbReference>
<dbReference type="InterPro" id="IPR036875">
    <property type="entry name" value="Znf_CCHC_sf"/>
</dbReference>
<accession>A0A6A4E1Q4</accession>
<dbReference type="Proteomes" id="UP000434957">
    <property type="component" value="Unassembled WGS sequence"/>
</dbReference>
<dbReference type="EMBL" id="QXFV01000999">
    <property type="protein sequence ID" value="KAE9018485.1"/>
    <property type="molecule type" value="Genomic_DNA"/>
</dbReference>
<feature type="compositionally biased region" description="Basic and acidic residues" evidence="1">
    <location>
        <begin position="145"/>
        <end position="157"/>
    </location>
</feature>
<dbReference type="SMART" id="SM00343">
    <property type="entry name" value="ZnF_C2HC"/>
    <property type="match status" value="1"/>
</dbReference>
<dbReference type="AlphaFoldDB" id="A0A6A4E1Q4"/>